<keyword evidence="1" id="KW-0596">Phosphopantetheine</keyword>
<keyword evidence="5" id="KW-1185">Reference proteome</keyword>
<dbReference type="Pfam" id="PF00550">
    <property type="entry name" value="PP-binding"/>
    <property type="match status" value="1"/>
</dbReference>
<dbReference type="STRING" id="1035707.SAMN05216552_1004201"/>
<dbReference type="InterPro" id="IPR009081">
    <property type="entry name" value="PP-bd_ACP"/>
</dbReference>
<accession>A0A1I7GZ75</accession>
<evidence type="ECO:0000259" key="3">
    <source>
        <dbReference type="PROSITE" id="PS50075"/>
    </source>
</evidence>
<dbReference type="AlphaFoldDB" id="A0A1I7GZ75"/>
<keyword evidence="2" id="KW-0597">Phosphoprotein</keyword>
<name>A0A1I7GZ75_9BURK</name>
<evidence type="ECO:0000256" key="1">
    <source>
        <dbReference type="ARBA" id="ARBA00022450"/>
    </source>
</evidence>
<dbReference type="InterPro" id="IPR020806">
    <property type="entry name" value="PKS_PP-bd"/>
</dbReference>
<dbReference type="Proteomes" id="UP000199391">
    <property type="component" value="Unassembled WGS sequence"/>
</dbReference>
<dbReference type="GO" id="GO:0031177">
    <property type="term" value="F:phosphopantetheine binding"/>
    <property type="evidence" value="ECO:0007669"/>
    <property type="project" value="InterPro"/>
</dbReference>
<evidence type="ECO:0000313" key="5">
    <source>
        <dbReference type="Proteomes" id="UP000199391"/>
    </source>
</evidence>
<dbReference type="InterPro" id="IPR036736">
    <property type="entry name" value="ACP-like_sf"/>
</dbReference>
<dbReference type="RefSeq" id="WP_177307005.1">
    <property type="nucleotide sequence ID" value="NZ_FPBO01000004.1"/>
</dbReference>
<dbReference type="EMBL" id="FPBO01000004">
    <property type="protein sequence ID" value="SFU53556.1"/>
    <property type="molecule type" value="Genomic_DNA"/>
</dbReference>
<gene>
    <name evidence="4" type="ORF">SAMN05216552_1004201</name>
</gene>
<organism evidence="4 5">
    <name type="scientific">Pseudoduganella namucuonensis</name>
    <dbReference type="NCBI Taxonomy" id="1035707"/>
    <lineage>
        <taxon>Bacteria</taxon>
        <taxon>Pseudomonadati</taxon>
        <taxon>Pseudomonadota</taxon>
        <taxon>Betaproteobacteria</taxon>
        <taxon>Burkholderiales</taxon>
        <taxon>Oxalobacteraceae</taxon>
        <taxon>Telluria group</taxon>
        <taxon>Pseudoduganella</taxon>
    </lineage>
</organism>
<feature type="domain" description="Carrier" evidence="3">
    <location>
        <begin position="12"/>
        <end position="89"/>
    </location>
</feature>
<dbReference type="SMART" id="SM01294">
    <property type="entry name" value="PKS_PP_betabranch"/>
    <property type="match status" value="1"/>
</dbReference>
<evidence type="ECO:0000256" key="2">
    <source>
        <dbReference type="ARBA" id="ARBA00022553"/>
    </source>
</evidence>
<sequence length="102" mass="11125">MTQANTQASQPAALIEVSGWLIEHLEGKHPEMRGQLHKDMSFDSIGLDSLARVELISAMERRFGVALEPTLAYDFVTAGALSAYVWGQISGTPVDQKHLMGV</sequence>
<dbReference type="Gene3D" id="1.10.1200.10">
    <property type="entry name" value="ACP-like"/>
    <property type="match status" value="1"/>
</dbReference>
<dbReference type="SUPFAM" id="SSF47336">
    <property type="entry name" value="ACP-like"/>
    <property type="match status" value="1"/>
</dbReference>
<dbReference type="PROSITE" id="PS50075">
    <property type="entry name" value="CARRIER"/>
    <property type="match status" value="1"/>
</dbReference>
<dbReference type="SMART" id="SM00823">
    <property type="entry name" value="PKS_PP"/>
    <property type="match status" value="1"/>
</dbReference>
<reference evidence="5" key="1">
    <citation type="submission" date="2016-10" db="EMBL/GenBank/DDBJ databases">
        <authorList>
            <person name="Varghese N."/>
            <person name="Submissions S."/>
        </authorList>
    </citation>
    <scope>NUCLEOTIDE SEQUENCE [LARGE SCALE GENOMIC DNA]</scope>
    <source>
        <strain evidence="5">CGMCC 1.11014</strain>
    </source>
</reference>
<evidence type="ECO:0000313" key="4">
    <source>
        <dbReference type="EMBL" id="SFU53556.1"/>
    </source>
</evidence>
<protein>
    <submittedName>
        <fullName evidence="4">Acyl carrier protein</fullName>
    </submittedName>
</protein>
<proteinExistence type="predicted"/>